<keyword evidence="1" id="KW-0472">Membrane</keyword>
<gene>
    <name evidence="2" type="ORF">MVI01_33090</name>
    <name evidence="3" type="ORF">SAMN04488504_11114</name>
</gene>
<dbReference type="EMBL" id="FNAJ01000011">
    <property type="protein sequence ID" value="SDE74831.1"/>
    <property type="molecule type" value="Genomic_DNA"/>
</dbReference>
<keyword evidence="4" id="KW-1185">Reference proteome</keyword>
<organism evidence="2 5">
    <name type="scientific">Myxococcus virescens</name>
    <dbReference type="NCBI Taxonomy" id="83456"/>
    <lineage>
        <taxon>Bacteria</taxon>
        <taxon>Pseudomonadati</taxon>
        <taxon>Myxococcota</taxon>
        <taxon>Myxococcia</taxon>
        <taxon>Myxococcales</taxon>
        <taxon>Cystobacterineae</taxon>
        <taxon>Myxococcaceae</taxon>
        <taxon>Myxococcus</taxon>
    </lineage>
</organism>
<evidence type="ECO:0000313" key="2">
    <source>
        <dbReference type="EMBL" id="GEL71525.1"/>
    </source>
</evidence>
<comment type="caution">
    <text evidence="2">The sequence shown here is derived from an EMBL/GenBank/DDBJ whole genome shotgun (WGS) entry which is preliminary data.</text>
</comment>
<accession>A0A511HDH1</accession>
<dbReference type="Proteomes" id="UP000198717">
    <property type="component" value="Unassembled WGS sequence"/>
</dbReference>
<evidence type="ECO:0000313" key="5">
    <source>
        <dbReference type="Proteomes" id="UP000321224"/>
    </source>
</evidence>
<dbReference type="EMBL" id="BJVY01000016">
    <property type="protein sequence ID" value="GEL71525.1"/>
    <property type="molecule type" value="Genomic_DNA"/>
</dbReference>
<sequence length="193" mass="21279">MRKVSPTGKPLPGNRGALVAVLQRDLSGTLRMGTVFGVLGLVAVVAGWTSMEQLIDAGRRELAYRVLLVFLGVPGIMGGLLCWWLAPRKTRRLVRSVESDERTPMLMSVERKVFGSGSDEVVHFVATLYSLSAHQLVLRDVRLRHGNKCLAYPYDEGVSKVPVDVYGRPGEGPVVIDAGWGFLLPSNRTYPWF</sequence>
<evidence type="ECO:0000313" key="3">
    <source>
        <dbReference type="EMBL" id="SDE74831.1"/>
    </source>
</evidence>
<evidence type="ECO:0000256" key="1">
    <source>
        <dbReference type="SAM" id="Phobius"/>
    </source>
</evidence>
<evidence type="ECO:0000313" key="4">
    <source>
        <dbReference type="Proteomes" id="UP000198717"/>
    </source>
</evidence>
<dbReference type="AlphaFoldDB" id="A0A511HDH1"/>
<keyword evidence="1" id="KW-0812">Transmembrane</keyword>
<feature type="transmembrane region" description="Helical" evidence="1">
    <location>
        <begin position="32"/>
        <end position="50"/>
    </location>
</feature>
<protein>
    <submittedName>
        <fullName evidence="2">Uncharacterized protein</fullName>
    </submittedName>
</protein>
<name>A0A511HDH1_9BACT</name>
<proteinExistence type="predicted"/>
<keyword evidence="1" id="KW-1133">Transmembrane helix</keyword>
<reference evidence="3 4" key="1">
    <citation type="submission" date="2016-10" db="EMBL/GenBank/DDBJ databases">
        <authorList>
            <person name="Varghese N."/>
            <person name="Submissions S."/>
        </authorList>
    </citation>
    <scope>NUCLEOTIDE SEQUENCE [LARGE SCALE GENOMIC DNA]</scope>
    <source>
        <strain evidence="3 4">DSM 2260</strain>
    </source>
</reference>
<reference evidence="2 5" key="2">
    <citation type="submission" date="2019-07" db="EMBL/GenBank/DDBJ databases">
        <title>Whole genome shotgun sequence of Myxococcus virescens NBRC 100334.</title>
        <authorList>
            <person name="Hosoyama A."/>
            <person name="Uohara A."/>
            <person name="Ohji S."/>
            <person name="Ichikawa N."/>
        </authorList>
    </citation>
    <scope>NUCLEOTIDE SEQUENCE [LARGE SCALE GENOMIC DNA]</scope>
    <source>
        <strain evidence="2 5">NBRC 100334</strain>
    </source>
</reference>
<feature type="transmembrane region" description="Helical" evidence="1">
    <location>
        <begin position="62"/>
        <end position="86"/>
    </location>
</feature>
<dbReference type="Proteomes" id="UP000321224">
    <property type="component" value="Unassembled WGS sequence"/>
</dbReference>